<feature type="region of interest" description="Disordered" evidence="1">
    <location>
        <begin position="1"/>
        <end position="51"/>
    </location>
</feature>
<dbReference type="InterPro" id="IPR057442">
    <property type="entry name" value="Beta-prop_At4g14310"/>
</dbReference>
<keyword evidence="4" id="KW-1185">Reference proteome</keyword>
<evidence type="ECO:0000256" key="1">
    <source>
        <dbReference type="SAM" id="MobiDB-lite"/>
    </source>
</evidence>
<dbReference type="PANTHER" id="PTHR35492">
    <property type="entry name" value="TRANSDUCIN/WD40 REPEAT-LIKE SUPERFAMILY PROTEIN"/>
    <property type="match status" value="1"/>
</dbReference>
<dbReference type="EMBL" id="JAXQNO010000022">
    <property type="protein sequence ID" value="KAK4767207.1"/>
    <property type="molecule type" value="Genomic_DNA"/>
</dbReference>
<protein>
    <recommendedName>
        <fullName evidence="2">At4g14310 8-bladed propeller domain-containing protein</fullName>
    </recommendedName>
</protein>
<feature type="domain" description="At4g14310 8-bladed propeller" evidence="2">
    <location>
        <begin position="598"/>
        <end position="886"/>
    </location>
</feature>
<feature type="compositionally biased region" description="Basic and acidic residues" evidence="1">
    <location>
        <begin position="193"/>
        <end position="213"/>
    </location>
</feature>
<dbReference type="Gene3D" id="2.130.10.10">
    <property type="entry name" value="YVTN repeat-like/Quinoprotein amine dehydrogenase"/>
    <property type="match status" value="1"/>
</dbReference>
<feature type="compositionally biased region" description="Polar residues" evidence="1">
    <location>
        <begin position="82"/>
        <end position="91"/>
    </location>
</feature>
<name>A0AAN7QGH1_TRANT</name>
<dbReference type="InterPro" id="IPR045289">
    <property type="entry name" value="At4g14310-like"/>
</dbReference>
<dbReference type="AlphaFoldDB" id="A0AAN7QGH1"/>
<evidence type="ECO:0000313" key="4">
    <source>
        <dbReference type="Proteomes" id="UP001346149"/>
    </source>
</evidence>
<organism evidence="3 4">
    <name type="scientific">Trapa natans</name>
    <name type="common">Water chestnut</name>
    <dbReference type="NCBI Taxonomy" id="22666"/>
    <lineage>
        <taxon>Eukaryota</taxon>
        <taxon>Viridiplantae</taxon>
        <taxon>Streptophyta</taxon>
        <taxon>Embryophyta</taxon>
        <taxon>Tracheophyta</taxon>
        <taxon>Spermatophyta</taxon>
        <taxon>Magnoliopsida</taxon>
        <taxon>eudicotyledons</taxon>
        <taxon>Gunneridae</taxon>
        <taxon>Pentapetalae</taxon>
        <taxon>rosids</taxon>
        <taxon>malvids</taxon>
        <taxon>Myrtales</taxon>
        <taxon>Lythraceae</taxon>
        <taxon>Trapa</taxon>
    </lineage>
</organism>
<sequence length="891" mass="96784">MPATSSVPRLKDRGGAGAKIVAPKPSKPLTPVPSTKPVTGKENPNYARVPAMKSVTRPFPGAFGNSAGRLATSSVPRGRSISPFTRSSSAGKNERLTGRVSLDGREVHRENQVNVSSLGVKSSEGSGNGSIVLKKSLPCERSEMKLGDSSSLGTLVAVASDTNVEGVVSSVERCGLDVNINVDNGALTEKESELMSSVREKPPNSTRISEKSKVVLSSDGSKGEVSIKYQSRLHEKLAFLEGKVKRIASDIKKTKEMLDLNKPDESKVILSDIQEKISGIEKAMSHAIGVSGVTTGDSKENANDNGESGKSIEKIEGVVRNSLKSSVKELSSEELEARLFPHHKLLRNRASLKTLKVEDEVSTRVDTMQLDLTSKKLMNTEIVASFREEQLKDSDQGRQFEVEEVDGEMDIALSSETEDEVIDRKGVTEMVLTTDESLVEFDDQENRKGLIIDEMNEDTSECQPKQIGCKITTGGWFVSEGEAILLVHSDGSCSYYDVSNGEEKAEYNPSMDVSPNIWRDCWIVRAPGADGCSGRFVVAASAGNSMEAGFCSWEFYSKDVRAFHIEGRGPTANRTVLEPLSTNTSYRRNVLSNAALVSENPQWWYRPCGPLIISTASSQRGVRVYDIRDGEHIMKWETQKPVVSMEYSSPLQWRSRGKVVVAEGGGVSLWDVNSLIPQALLSAVSSSGRKISALHVNNTDAEIGGGVRQRVSSSEAEGHDGVFCTQDSIEVLDFRQPSGIGFKVKNPGLISVESVFSRGDSIFLGCMSCKSGPKRSAVTQLQQFSLRKQSLMGAYNLPDASNVHSSHSAITQVWGNSNLVMGVSGLGLFVFDSVKDDSLHLFSSSTDNYGMSSKFKEVIGPDDLYSPSFDYSSSRALVISRDRPAIWQYSA</sequence>
<gene>
    <name evidence="3" type="ORF">SAY86_014957</name>
</gene>
<dbReference type="PANTHER" id="PTHR35492:SF1">
    <property type="entry name" value="TRANSDUCIN_WD40 REPEAT-LIKE SUPERFAMILY PROTEIN"/>
    <property type="match status" value="1"/>
</dbReference>
<evidence type="ECO:0000259" key="2">
    <source>
        <dbReference type="Pfam" id="PF25465"/>
    </source>
</evidence>
<dbReference type="SUPFAM" id="SSF69322">
    <property type="entry name" value="Tricorn protease domain 2"/>
    <property type="match status" value="1"/>
</dbReference>
<dbReference type="Pfam" id="PF25465">
    <property type="entry name" value="Beta-prop_At4g14310"/>
    <property type="match status" value="1"/>
</dbReference>
<evidence type="ECO:0000313" key="3">
    <source>
        <dbReference type="EMBL" id="KAK4767207.1"/>
    </source>
</evidence>
<feature type="region of interest" description="Disordered" evidence="1">
    <location>
        <begin position="193"/>
        <end position="215"/>
    </location>
</feature>
<accession>A0AAN7QGH1</accession>
<dbReference type="Proteomes" id="UP001346149">
    <property type="component" value="Unassembled WGS sequence"/>
</dbReference>
<feature type="region of interest" description="Disordered" evidence="1">
    <location>
        <begin position="63"/>
        <end position="97"/>
    </location>
</feature>
<dbReference type="InterPro" id="IPR015943">
    <property type="entry name" value="WD40/YVTN_repeat-like_dom_sf"/>
</dbReference>
<comment type="caution">
    <text evidence="3">The sequence shown here is derived from an EMBL/GenBank/DDBJ whole genome shotgun (WGS) entry which is preliminary data.</text>
</comment>
<proteinExistence type="predicted"/>
<reference evidence="3 4" key="1">
    <citation type="journal article" date="2023" name="Hortic Res">
        <title>Pangenome of water caltrop reveals structural variations and asymmetric subgenome divergence after allopolyploidization.</title>
        <authorList>
            <person name="Zhang X."/>
            <person name="Chen Y."/>
            <person name="Wang L."/>
            <person name="Yuan Y."/>
            <person name="Fang M."/>
            <person name="Shi L."/>
            <person name="Lu R."/>
            <person name="Comes H.P."/>
            <person name="Ma Y."/>
            <person name="Chen Y."/>
            <person name="Huang G."/>
            <person name="Zhou Y."/>
            <person name="Zheng Z."/>
            <person name="Qiu Y."/>
        </authorList>
    </citation>
    <scope>NUCLEOTIDE SEQUENCE [LARGE SCALE GENOMIC DNA]</scope>
    <source>
        <strain evidence="3">F231</strain>
    </source>
</reference>